<dbReference type="AlphaFoldDB" id="A0A0J8V8E8"/>
<dbReference type="Gene3D" id="3.30.70.120">
    <property type="match status" value="1"/>
</dbReference>
<dbReference type="EMBL" id="PYLZ01000005">
    <property type="protein sequence ID" value="PSW24625.1"/>
    <property type="molecule type" value="Genomic_DNA"/>
</dbReference>
<dbReference type="InterPro" id="IPR015867">
    <property type="entry name" value="N-reg_PII/ATP_PRibTrfase_C"/>
</dbReference>
<name>A0A0J8V8E8_9GAMM</name>
<comment type="caution">
    <text evidence="2">The sequence shown here is derived from an EMBL/GenBank/DDBJ whole genome shotgun (WGS) entry which is preliminary data.</text>
</comment>
<dbReference type="InterPro" id="IPR011322">
    <property type="entry name" value="N-reg_PII-like_a/b"/>
</dbReference>
<dbReference type="PANTHER" id="PTHR23419:SF8">
    <property type="entry name" value="FI09726P"/>
    <property type="match status" value="1"/>
</dbReference>
<dbReference type="RefSeq" id="WP_048900539.1">
    <property type="nucleotide sequence ID" value="NZ_AP024853.1"/>
</dbReference>
<comment type="similarity">
    <text evidence="1">Belongs to the CutA family.</text>
</comment>
<dbReference type="PANTHER" id="PTHR23419">
    <property type="entry name" value="DIVALENT CATION TOLERANCE CUTA-RELATED"/>
    <property type="match status" value="1"/>
</dbReference>
<dbReference type="STRING" id="680026.AB733_20965"/>
<dbReference type="InterPro" id="IPR004323">
    <property type="entry name" value="Ion_tolerance_CutA"/>
</dbReference>
<proteinExistence type="inferred from homology"/>
<dbReference type="Proteomes" id="UP000240481">
    <property type="component" value="Unassembled WGS sequence"/>
</dbReference>
<evidence type="ECO:0000313" key="2">
    <source>
        <dbReference type="EMBL" id="PSW24625.1"/>
    </source>
</evidence>
<accession>A0A0J8V8E8</accession>
<dbReference type="OrthoDB" id="37622at2"/>
<reference evidence="2 3" key="1">
    <citation type="submission" date="2018-01" db="EMBL/GenBank/DDBJ databases">
        <title>Whole genome sequencing of Histamine producing bacteria.</title>
        <authorList>
            <person name="Butler K."/>
        </authorList>
    </citation>
    <scope>NUCLEOTIDE SEQUENCE [LARGE SCALE GENOMIC DNA]</scope>
    <source>
        <strain evidence="2 3">DSM 24669</strain>
    </source>
</reference>
<dbReference type="GO" id="GO:0005507">
    <property type="term" value="F:copper ion binding"/>
    <property type="evidence" value="ECO:0007669"/>
    <property type="project" value="TreeGrafter"/>
</dbReference>
<gene>
    <name evidence="2" type="ORF">C9I94_11395</name>
</gene>
<dbReference type="GO" id="GO:0010038">
    <property type="term" value="P:response to metal ion"/>
    <property type="evidence" value="ECO:0007669"/>
    <property type="project" value="InterPro"/>
</dbReference>
<sequence length="105" mass="12112">MTEQYCVVMTTFSDETVGKRIIDALIEQRLAACIQVQAIESYYHWKGEVNSDAEKQMMIKTKVSLYGAVEAEIVKLHDYETPEIIQLPIQHGLKGYLDWINEECQ</sequence>
<keyword evidence="3" id="KW-1185">Reference proteome</keyword>
<protein>
    <submittedName>
        <fullName evidence="2">Divalent-cation tolerance protein CutA</fullName>
    </submittedName>
</protein>
<evidence type="ECO:0000313" key="3">
    <source>
        <dbReference type="Proteomes" id="UP000240481"/>
    </source>
</evidence>
<dbReference type="SUPFAM" id="SSF54913">
    <property type="entry name" value="GlnB-like"/>
    <property type="match status" value="1"/>
</dbReference>
<organism evidence="2 3">
    <name type="scientific">Photobacterium swingsii</name>
    <dbReference type="NCBI Taxonomy" id="680026"/>
    <lineage>
        <taxon>Bacteria</taxon>
        <taxon>Pseudomonadati</taxon>
        <taxon>Pseudomonadota</taxon>
        <taxon>Gammaproteobacteria</taxon>
        <taxon>Vibrionales</taxon>
        <taxon>Vibrionaceae</taxon>
        <taxon>Photobacterium</taxon>
    </lineage>
</organism>
<evidence type="ECO:0000256" key="1">
    <source>
        <dbReference type="ARBA" id="ARBA00010169"/>
    </source>
</evidence>
<dbReference type="Pfam" id="PF03091">
    <property type="entry name" value="CutA1"/>
    <property type="match status" value="1"/>
</dbReference>